<dbReference type="SUPFAM" id="SSF48317">
    <property type="entry name" value="Acid phosphatase/Vanadium-dependent haloperoxidase"/>
    <property type="match status" value="1"/>
</dbReference>
<gene>
    <name evidence="3" type="ORF">QSP1433_LOCUS184</name>
</gene>
<dbReference type="PANTHER" id="PTHR14969">
    <property type="entry name" value="SPHINGOSINE-1-PHOSPHATE PHOSPHOHYDROLASE"/>
    <property type="match status" value="1"/>
</dbReference>
<dbReference type="Pfam" id="PF01569">
    <property type="entry name" value="PAP2"/>
    <property type="match status" value="1"/>
</dbReference>
<evidence type="ECO:0000256" key="1">
    <source>
        <dbReference type="SAM" id="Phobius"/>
    </source>
</evidence>
<reference evidence="3" key="1">
    <citation type="submission" date="2021-01" db="EMBL/GenBank/DDBJ databases">
        <authorList>
            <person name="Corre E."/>
            <person name="Pelletier E."/>
            <person name="Niang G."/>
            <person name="Scheremetjew M."/>
            <person name="Finn R."/>
            <person name="Kale V."/>
            <person name="Holt S."/>
            <person name="Cochrane G."/>
            <person name="Meng A."/>
            <person name="Brown T."/>
            <person name="Cohen L."/>
        </authorList>
    </citation>
    <scope>NUCLEOTIDE SEQUENCE</scope>
    <source>
        <strain evidence="3">NY070348D</strain>
    </source>
</reference>
<feature type="transmembrane region" description="Helical" evidence="1">
    <location>
        <begin position="244"/>
        <end position="264"/>
    </location>
</feature>
<feature type="transmembrane region" description="Helical" evidence="1">
    <location>
        <begin position="83"/>
        <end position="101"/>
    </location>
</feature>
<keyword evidence="1" id="KW-0812">Transmembrane</keyword>
<feature type="transmembrane region" description="Helical" evidence="1">
    <location>
        <begin position="285"/>
        <end position="306"/>
    </location>
</feature>
<dbReference type="AlphaFoldDB" id="A0A7S2R7M8"/>
<feature type="domain" description="Phosphatidic acid phosphatase type 2/haloperoxidase" evidence="2">
    <location>
        <begin position="117"/>
        <end position="235"/>
    </location>
</feature>
<accession>A0A7S2R7M8</accession>
<dbReference type="InterPro" id="IPR000326">
    <property type="entry name" value="PAP2/HPO"/>
</dbReference>
<dbReference type="Gene3D" id="1.20.144.10">
    <property type="entry name" value="Phosphatidic acid phosphatase type 2/haloperoxidase"/>
    <property type="match status" value="1"/>
</dbReference>
<dbReference type="InterPro" id="IPR036938">
    <property type="entry name" value="PAP2/HPO_sf"/>
</dbReference>
<proteinExistence type="predicted"/>
<dbReference type="PANTHER" id="PTHR14969:SF13">
    <property type="entry name" value="AT30094P"/>
    <property type="match status" value="1"/>
</dbReference>
<protein>
    <recommendedName>
        <fullName evidence="2">Phosphatidic acid phosphatase type 2/haloperoxidase domain-containing protein</fullName>
    </recommendedName>
</protein>
<dbReference type="EMBL" id="HBHK01000319">
    <property type="protein sequence ID" value="CAD9662038.1"/>
    <property type="molecule type" value="Transcribed_RNA"/>
</dbReference>
<evidence type="ECO:0000259" key="2">
    <source>
        <dbReference type="SMART" id="SM00014"/>
    </source>
</evidence>
<keyword evidence="1" id="KW-0472">Membrane</keyword>
<name>A0A7S2R7M8_9STRA</name>
<dbReference type="SMART" id="SM00014">
    <property type="entry name" value="acidPPc"/>
    <property type="match status" value="1"/>
</dbReference>
<feature type="transmembrane region" description="Helical" evidence="1">
    <location>
        <begin position="121"/>
        <end position="139"/>
    </location>
</feature>
<keyword evidence="1" id="KW-1133">Transmembrane helix</keyword>
<evidence type="ECO:0000313" key="3">
    <source>
        <dbReference type="EMBL" id="CAD9662038.1"/>
    </source>
</evidence>
<sequence length="332" mass="37771">MKRRMSSKNSVEFSPSTKAIARESRRVIKLYLKDGELAWNMGGLEKMFWEKDEQLCDVMFKHAQSNLLYRRLWAVLSFSGDEAIWFILPVIVASILALYHGGPLMMPCSSISCETEFFLDLFGAMSIAAVLEQVLKCFFQRPRPVCRKYRNDLCCIYGEWHSFPSGHSMRAMYAYVWLFNSVHARSLLNLPDFLSPLVLLWSLGVGMARIAAGRHHPVDVIVGHGCGLLLSRYVETSLNDTERVLLKSLCGVIVAIQVWFFLLGPVVYRTSVSKKFKNPGLIKNFVAFCYFSFYISALHTVLAIIITSSAHECPLGRFSYNPLNGMCKLWTF</sequence>
<organism evidence="3">
    <name type="scientific">Mucochytrium quahogii</name>
    <dbReference type="NCBI Taxonomy" id="96639"/>
    <lineage>
        <taxon>Eukaryota</taxon>
        <taxon>Sar</taxon>
        <taxon>Stramenopiles</taxon>
        <taxon>Bigyra</taxon>
        <taxon>Labyrinthulomycetes</taxon>
        <taxon>Thraustochytrida</taxon>
        <taxon>Thraustochytriidae</taxon>
        <taxon>Mucochytrium</taxon>
    </lineage>
</organism>